<keyword evidence="2" id="KW-0677">Repeat</keyword>
<evidence type="ECO:0000256" key="3">
    <source>
        <dbReference type="ARBA" id="ARBA00043952"/>
    </source>
</evidence>
<comment type="pathway">
    <text evidence="3">Protein modification.</text>
</comment>
<keyword evidence="5" id="KW-0472">Membrane</keyword>
<dbReference type="GO" id="GO:0061685">
    <property type="term" value="F:diphthine methylesterase activity"/>
    <property type="evidence" value="ECO:0007669"/>
    <property type="project" value="TreeGrafter"/>
</dbReference>
<dbReference type="EMBL" id="CAADRP010001785">
    <property type="protein sequence ID" value="VFU52145.1"/>
    <property type="molecule type" value="Genomic_DNA"/>
</dbReference>
<organism evidence="6">
    <name type="scientific">Salix viminalis</name>
    <name type="common">Common osier</name>
    <name type="synonym">Basket willow</name>
    <dbReference type="NCBI Taxonomy" id="40686"/>
    <lineage>
        <taxon>Eukaryota</taxon>
        <taxon>Viridiplantae</taxon>
        <taxon>Streptophyta</taxon>
        <taxon>Embryophyta</taxon>
        <taxon>Tracheophyta</taxon>
        <taxon>Spermatophyta</taxon>
        <taxon>Magnoliopsida</taxon>
        <taxon>eudicotyledons</taxon>
        <taxon>Gunneridae</taxon>
        <taxon>Pentapetalae</taxon>
        <taxon>rosids</taxon>
        <taxon>fabids</taxon>
        <taxon>Malpighiales</taxon>
        <taxon>Salicaceae</taxon>
        <taxon>Saliceae</taxon>
        <taxon>Salix</taxon>
    </lineage>
</organism>
<dbReference type="GO" id="GO:0005737">
    <property type="term" value="C:cytoplasm"/>
    <property type="evidence" value="ECO:0007669"/>
    <property type="project" value="TreeGrafter"/>
</dbReference>
<accession>A0A6N2MHZ4</accession>
<dbReference type="PANTHER" id="PTHR46042:SF1">
    <property type="entry name" value="DIPHTHINE METHYLTRANSFERASE"/>
    <property type="match status" value="1"/>
</dbReference>
<feature type="transmembrane region" description="Helical" evidence="5">
    <location>
        <begin position="158"/>
        <end position="182"/>
    </location>
</feature>
<gene>
    <name evidence="6" type="ORF">SVIM_LOCUS355899</name>
</gene>
<evidence type="ECO:0000256" key="5">
    <source>
        <dbReference type="SAM" id="Phobius"/>
    </source>
</evidence>
<keyword evidence="5" id="KW-1133">Transmembrane helix</keyword>
<feature type="compositionally biased region" description="Polar residues" evidence="4">
    <location>
        <begin position="1"/>
        <end position="11"/>
    </location>
</feature>
<evidence type="ECO:0000256" key="4">
    <source>
        <dbReference type="SAM" id="MobiDB-lite"/>
    </source>
</evidence>
<evidence type="ECO:0000256" key="2">
    <source>
        <dbReference type="ARBA" id="ARBA00022737"/>
    </source>
</evidence>
<keyword evidence="1" id="KW-0853">WD repeat</keyword>
<proteinExistence type="predicted"/>
<keyword evidence="5" id="KW-0812">Transmembrane</keyword>
<evidence type="ECO:0000313" key="6">
    <source>
        <dbReference type="EMBL" id="VFU52145.1"/>
    </source>
</evidence>
<protein>
    <submittedName>
        <fullName evidence="6">Uncharacterized protein</fullName>
    </submittedName>
</protein>
<dbReference type="InterPro" id="IPR052415">
    <property type="entry name" value="Diphthine_MTase"/>
</dbReference>
<dbReference type="AlphaFoldDB" id="A0A6N2MHZ4"/>
<dbReference type="GO" id="GO:0017183">
    <property type="term" value="P:protein histidyl modification to diphthamide"/>
    <property type="evidence" value="ECO:0007669"/>
    <property type="project" value="TreeGrafter"/>
</dbReference>
<name>A0A6N2MHZ4_SALVM</name>
<evidence type="ECO:0000256" key="1">
    <source>
        <dbReference type="ARBA" id="ARBA00022574"/>
    </source>
</evidence>
<dbReference type="PANTHER" id="PTHR46042">
    <property type="entry name" value="DIPHTHINE METHYLTRANSFERASE"/>
    <property type="match status" value="1"/>
</dbReference>
<reference evidence="6" key="1">
    <citation type="submission" date="2019-03" db="EMBL/GenBank/DDBJ databases">
        <authorList>
            <person name="Mank J."/>
            <person name="Almeida P."/>
        </authorList>
    </citation>
    <scope>NUCLEOTIDE SEQUENCE</scope>
    <source>
        <strain evidence="6">78183</strain>
    </source>
</reference>
<feature type="region of interest" description="Disordered" evidence="4">
    <location>
        <begin position="1"/>
        <end position="20"/>
    </location>
</feature>
<sequence length="316" mass="35494">MESGGRASQPTLPDRHMESCERENWPRGIGALFTRVELKKLCMTYAVELCTHEPYHNVLAAATYKLQEGDRPSRASSILLFDVNADVVDADGYLRVHGLECCSNGEWNPPATSISVGLSDGFVSAFSFPESQLDVIQEWKAHEFELLAASFHIHQPQLVYTVVRMIANSVGIYGMILPIWYFRILKSIRWVSDALQIILVTPISYSLVVMSQAPPICTRRGLSSLHEQWVCSCEEMRGKRIEPGYRGREQVPSPRPNLKCTEHGSVAYGADWQKGELSQKVKQNSSLVATCSLYDRLLRIWIPDSESCIVKRLGCS</sequence>